<feature type="region of interest" description="Disordered" evidence="2">
    <location>
        <begin position="656"/>
        <end position="681"/>
    </location>
</feature>
<feature type="compositionally biased region" description="Low complexity" evidence="2">
    <location>
        <begin position="290"/>
        <end position="299"/>
    </location>
</feature>
<evidence type="ECO:0000256" key="2">
    <source>
        <dbReference type="SAM" id="MobiDB-lite"/>
    </source>
</evidence>
<feature type="compositionally biased region" description="Polar residues" evidence="2">
    <location>
        <begin position="15"/>
        <end position="33"/>
    </location>
</feature>
<feature type="region of interest" description="Disordered" evidence="2">
    <location>
        <begin position="277"/>
        <end position="299"/>
    </location>
</feature>
<dbReference type="VEuPathDB" id="ToxoDB:ETH2_1039800"/>
<dbReference type="OMA" id="RTKHYRY"/>
<dbReference type="Proteomes" id="UP000030747">
    <property type="component" value="Unassembled WGS sequence"/>
</dbReference>
<sequence>MDGIEPVSSHEELQPTVQGGTNQSLNASETASATEERSDNPKRKFDGEAQKGGEGNVADAESKETPAGALILLEQLRARRQARDSGTWDVEDADLEHAQMNDVAVHVISCSSDASDDSSSTEIGKICPMRRSPSSIEFENMTSVPYHAQYQRIVEEEEAAEMERLLQQLDEEQQAVQDMAVAQRYQLMQEQIALIQMQLGNENAEVPDLKWLMANDPDNSHELDEVIAAFAARDDDLPQETPEAPDIPLTCKNFFCRCPWRDNMRKDEKMLVEHATHAGDSIPIEENIPDGSDSSGNESGDAVWSNPYNIFTTTTCGQYGISLKIEHSSMSYDHDFDAIAISPPGHGNTTQVEEDGGGFWSPANFLKNGLESCLGVSLAKTVVVSHSNFVTRKYFLPLLMSEIALGFVLFDSSVGTEWMDEYDTDVNDHKFYQVRTKHYRYVGKRRLAAAENIIQALEASYRMRDSPSVIDSSPLHADSPALQQQVPRILAATSLKGYCRAEPEGPDDAFPTNSTLGPFDFFPGKYKLPGWDTARRRYRETPLDAPADEGMETRLVNSEYFAPLRTALAEFLEELKSLSLQGKLQAEQPRPLRFNNRQVEYDKSRENTTKVDPMAVYCIQESATEESVARSGPSSEPPIVHLVDPEKYLLQKKAKALRSSSTTTAPTHATRRRPIHSPPMEVGFSIGAIISNWKP</sequence>
<name>U6KT25_EIMTE</name>
<dbReference type="VEuPathDB" id="ToxoDB:ETH_00017035"/>
<evidence type="ECO:0000313" key="4">
    <source>
        <dbReference type="Proteomes" id="UP000030747"/>
    </source>
</evidence>
<proteinExistence type="predicted"/>
<accession>U6KT25</accession>
<dbReference type="OrthoDB" id="344193at2759"/>
<organism evidence="3 4">
    <name type="scientific">Eimeria tenella</name>
    <name type="common">Coccidian parasite</name>
    <dbReference type="NCBI Taxonomy" id="5802"/>
    <lineage>
        <taxon>Eukaryota</taxon>
        <taxon>Sar</taxon>
        <taxon>Alveolata</taxon>
        <taxon>Apicomplexa</taxon>
        <taxon>Conoidasida</taxon>
        <taxon>Coccidia</taxon>
        <taxon>Eucoccidiorida</taxon>
        <taxon>Eimeriorina</taxon>
        <taxon>Eimeriidae</taxon>
        <taxon>Eimeria</taxon>
    </lineage>
</organism>
<feature type="coiled-coil region" evidence="1">
    <location>
        <begin position="152"/>
        <end position="182"/>
    </location>
</feature>
<feature type="compositionally biased region" description="Basic and acidic residues" evidence="2">
    <location>
        <begin position="34"/>
        <end position="51"/>
    </location>
</feature>
<feature type="region of interest" description="Disordered" evidence="2">
    <location>
        <begin position="1"/>
        <end position="63"/>
    </location>
</feature>
<keyword evidence="4" id="KW-1185">Reference proteome</keyword>
<evidence type="ECO:0000256" key="1">
    <source>
        <dbReference type="SAM" id="Coils"/>
    </source>
</evidence>
<dbReference type="GeneID" id="25252558"/>
<reference evidence="3" key="2">
    <citation type="submission" date="2013-10" db="EMBL/GenBank/DDBJ databases">
        <authorList>
            <person name="Aslett M."/>
        </authorList>
    </citation>
    <scope>NUCLEOTIDE SEQUENCE [LARGE SCALE GENOMIC DNA]</scope>
    <source>
        <strain evidence="3">Houghton</strain>
    </source>
</reference>
<feature type="compositionally biased region" description="Low complexity" evidence="2">
    <location>
        <begin position="658"/>
        <end position="668"/>
    </location>
</feature>
<dbReference type="EMBL" id="HG674448">
    <property type="protein sequence ID" value="CDJ39514.1"/>
    <property type="molecule type" value="Genomic_DNA"/>
</dbReference>
<evidence type="ECO:0000313" key="3">
    <source>
        <dbReference type="EMBL" id="CDJ39514.1"/>
    </source>
</evidence>
<protein>
    <submittedName>
        <fullName evidence="3">Uncharacterized protein</fullName>
    </submittedName>
</protein>
<gene>
    <name evidence="3" type="ORF">ETH_00017035</name>
</gene>
<dbReference type="RefSeq" id="XP_013230269.1">
    <property type="nucleotide sequence ID" value="XM_013374815.1"/>
</dbReference>
<reference evidence="3" key="1">
    <citation type="submission" date="2013-10" db="EMBL/GenBank/DDBJ databases">
        <title>Genomic analysis of the causative agents of coccidiosis in chickens.</title>
        <authorList>
            <person name="Reid A.J."/>
            <person name="Blake D."/>
            <person name="Billington K."/>
            <person name="Browne H."/>
            <person name="Dunn M."/>
            <person name="Hung S."/>
            <person name="Kawahara F."/>
            <person name="Miranda-Saavedra D."/>
            <person name="Mourier T."/>
            <person name="Nagra H."/>
            <person name="Otto T.D."/>
            <person name="Rawlings N."/>
            <person name="Sanchez A."/>
            <person name="Sanders M."/>
            <person name="Subramaniam C."/>
            <person name="Tay Y."/>
            <person name="Dear P."/>
            <person name="Doerig C."/>
            <person name="Gruber A."/>
            <person name="Parkinson J."/>
            <person name="Shirley M."/>
            <person name="Wan K.L."/>
            <person name="Berriman M."/>
            <person name="Tomley F."/>
            <person name="Pain A."/>
        </authorList>
    </citation>
    <scope>NUCLEOTIDE SEQUENCE [LARGE SCALE GENOMIC DNA]</scope>
    <source>
        <strain evidence="3">Houghton</strain>
    </source>
</reference>
<keyword evidence="1" id="KW-0175">Coiled coil</keyword>
<dbReference type="AlphaFoldDB" id="U6KT25"/>